<dbReference type="InterPro" id="IPR003439">
    <property type="entry name" value="ABC_transporter-like_ATP-bd"/>
</dbReference>
<evidence type="ECO:0000259" key="10">
    <source>
        <dbReference type="PROSITE" id="PS50893"/>
    </source>
</evidence>
<feature type="transmembrane region" description="Helical" evidence="9">
    <location>
        <begin position="406"/>
        <end position="428"/>
    </location>
</feature>
<dbReference type="PROSITE" id="PS00211">
    <property type="entry name" value="ABC_TRANSPORTER_1"/>
    <property type="match status" value="1"/>
</dbReference>
<dbReference type="GO" id="GO:0005886">
    <property type="term" value="C:plasma membrane"/>
    <property type="evidence" value="ECO:0007669"/>
    <property type="project" value="TreeGrafter"/>
</dbReference>
<keyword evidence="7 9" id="KW-1133">Transmembrane helix</keyword>
<feature type="transmembrane region" description="Helical" evidence="9">
    <location>
        <begin position="600"/>
        <end position="618"/>
    </location>
</feature>
<sequence>MTKDVEFHDVNYIVMERRNITKAAIKRELLTNVSGVFRQGQLSAIMGPSGAGKSSLLNAISGYRKAGVNGTIHINKKASCYITQEDFHQPLLTIEELMRVAYRLKVNSGHDFDKVSTDILTNLHLDHRRNLTADRLSGGERKRLSIALELVANPTILFLDEPTSGLDEVTAASCIRLLQELARQGRTIVCTIHQPSAAIFQLFDNIFILAQGRCVYQGSPKTLIPFLSYYNLECPKHYNPADYIIELCDSESKELIENLSNIFDGGKLTCKTIDIASQFDETSILVQSPTVTTTTTTQTSNTRQLESNIEFVLKPIATSMILEKRPQISTLIQKLKKISKFFHNKHATSGIMQFYVLFSLMMLKIVRNRTVLWIQLIHHLTCGIFIGLIFLNSANEGERMFDHLKYCLGVIFFTVYTQMMTPILSYPFEVKLVKKECFNRWYGLLPYYLALNLSRIPLQVLLNFIFSALVYYLAGLPYELQRFCLFLLIGNLVSFVAEGLGLLIGATFNVTNGTAIGPMMMAPFLGLAIYGFDFAPDIPFLMNSLMRFSFIRGGVVSMVLVVFGFNREQLSCNELYCHFDNPKVLLRYLRIEQRTLYGEAAYLIGIMITFRLLFYLSLRRRFFK</sequence>
<dbReference type="PANTHER" id="PTHR48041">
    <property type="entry name" value="ABC TRANSPORTER G FAMILY MEMBER 28"/>
    <property type="match status" value="1"/>
</dbReference>
<dbReference type="SUPFAM" id="SSF52540">
    <property type="entry name" value="P-loop containing nucleoside triphosphate hydrolases"/>
    <property type="match status" value="1"/>
</dbReference>
<keyword evidence="3" id="KW-0813">Transport</keyword>
<dbReference type="InterPro" id="IPR013525">
    <property type="entry name" value="ABC2_TM"/>
</dbReference>
<dbReference type="SMART" id="SM00382">
    <property type="entry name" value="AAA"/>
    <property type="match status" value="1"/>
</dbReference>
<proteinExistence type="evidence at transcript level"/>
<feature type="transmembrane region" description="Helical" evidence="9">
    <location>
        <begin position="544"/>
        <end position="565"/>
    </location>
</feature>
<dbReference type="GO" id="GO:0140359">
    <property type="term" value="F:ABC-type transporter activity"/>
    <property type="evidence" value="ECO:0007669"/>
    <property type="project" value="InterPro"/>
</dbReference>
<keyword evidence="8 9" id="KW-0472">Membrane</keyword>
<evidence type="ECO:0000256" key="1">
    <source>
        <dbReference type="ARBA" id="ARBA00004141"/>
    </source>
</evidence>
<dbReference type="CDD" id="cd03213">
    <property type="entry name" value="ABCG_EPDR"/>
    <property type="match status" value="1"/>
</dbReference>
<comment type="similarity">
    <text evidence="2">Belongs to the ABC transporter superfamily. ABCG family. Eye pigment precursor importer (TC 3.A.1.204) subfamily.</text>
</comment>
<dbReference type="EMBL" id="GANO01002626">
    <property type="protein sequence ID" value="JAB57245.1"/>
    <property type="molecule type" value="mRNA"/>
</dbReference>
<organism evidence="11">
    <name type="scientific">Corethrella appendiculata</name>
    <dbReference type="NCBI Taxonomy" id="1370023"/>
    <lineage>
        <taxon>Eukaryota</taxon>
        <taxon>Metazoa</taxon>
        <taxon>Ecdysozoa</taxon>
        <taxon>Arthropoda</taxon>
        <taxon>Hexapoda</taxon>
        <taxon>Insecta</taxon>
        <taxon>Pterygota</taxon>
        <taxon>Neoptera</taxon>
        <taxon>Endopterygota</taxon>
        <taxon>Diptera</taxon>
        <taxon>Nematocera</taxon>
        <taxon>Culicoidea</taxon>
        <taxon>Chaoboridae</taxon>
        <taxon>Corethrella</taxon>
    </lineage>
</organism>
<dbReference type="GO" id="GO:0005524">
    <property type="term" value="F:ATP binding"/>
    <property type="evidence" value="ECO:0007669"/>
    <property type="project" value="UniProtKB-KW"/>
</dbReference>
<evidence type="ECO:0000256" key="4">
    <source>
        <dbReference type="ARBA" id="ARBA00022692"/>
    </source>
</evidence>
<evidence type="ECO:0000256" key="6">
    <source>
        <dbReference type="ARBA" id="ARBA00022840"/>
    </source>
</evidence>
<accession>U5ETU5</accession>
<evidence type="ECO:0000313" key="11">
    <source>
        <dbReference type="EMBL" id="JAB57245.1"/>
    </source>
</evidence>
<feature type="transmembrane region" description="Helical" evidence="9">
    <location>
        <begin position="372"/>
        <end position="394"/>
    </location>
</feature>
<dbReference type="AlphaFoldDB" id="U5ETU5"/>
<evidence type="ECO:0000256" key="7">
    <source>
        <dbReference type="ARBA" id="ARBA00022989"/>
    </source>
</evidence>
<dbReference type="FunFam" id="3.40.50.300:FF:001077">
    <property type="entry name" value="Uncharacterized protein, isoform A"/>
    <property type="match status" value="1"/>
</dbReference>
<feature type="transmembrane region" description="Helical" evidence="9">
    <location>
        <begin position="485"/>
        <end position="508"/>
    </location>
</feature>
<protein>
    <submittedName>
        <fullName evidence="11">Putative integral to membrane</fullName>
    </submittedName>
</protein>
<feature type="domain" description="ABC transporter" evidence="10">
    <location>
        <begin position="15"/>
        <end position="236"/>
    </location>
</feature>
<comment type="subcellular location">
    <subcellularLocation>
        <location evidence="1">Membrane</location>
        <topology evidence="1">Multi-pass membrane protein</topology>
    </subcellularLocation>
</comment>
<dbReference type="Pfam" id="PF00005">
    <property type="entry name" value="ABC_tran"/>
    <property type="match status" value="1"/>
</dbReference>
<dbReference type="PROSITE" id="PS50893">
    <property type="entry name" value="ABC_TRANSPORTER_2"/>
    <property type="match status" value="1"/>
</dbReference>
<dbReference type="InterPro" id="IPR003593">
    <property type="entry name" value="AAA+_ATPase"/>
</dbReference>
<dbReference type="InterPro" id="IPR027417">
    <property type="entry name" value="P-loop_NTPase"/>
</dbReference>
<dbReference type="Gene3D" id="3.40.50.300">
    <property type="entry name" value="P-loop containing nucleotide triphosphate hydrolases"/>
    <property type="match status" value="1"/>
</dbReference>
<keyword evidence="4 9" id="KW-0812">Transmembrane</keyword>
<dbReference type="GO" id="GO:0016887">
    <property type="term" value="F:ATP hydrolysis activity"/>
    <property type="evidence" value="ECO:0007669"/>
    <property type="project" value="InterPro"/>
</dbReference>
<evidence type="ECO:0000256" key="5">
    <source>
        <dbReference type="ARBA" id="ARBA00022741"/>
    </source>
</evidence>
<keyword evidence="6" id="KW-0067">ATP-binding</keyword>
<dbReference type="PANTHER" id="PTHR48041:SF105">
    <property type="entry name" value="FI02074P"/>
    <property type="match status" value="1"/>
</dbReference>
<evidence type="ECO:0000256" key="3">
    <source>
        <dbReference type="ARBA" id="ARBA00022448"/>
    </source>
</evidence>
<dbReference type="InterPro" id="IPR050352">
    <property type="entry name" value="ABCG_transporters"/>
</dbReference>
<feature type="transmembrane region" description="Helical" evidence="9">
    <location>
        <begin position="448"/>
        <end position="473"/>
    </location>
</feature>
<dbReference type="InterPro" id="IPR017871">
    <property type="entry name" value="ABC_transporter-like_CS"/>
</dbReference>
<evidence type="ECO:0000256" key="2">
    <source>
        <dbReference type="ARBA" id="ARBA00005814"/>
    </source>
</evidence>
<dbReference type="Pfam" id="PF01061">
    <property type="entry name" value="ABC2_membrane"/>
    <property type="match status" value="1"/>
</dbReference>
<keyword evidence="5" id="KW-0547">Nucleotide-binding</keyword>
<evidence type="ECO:0000256" key="8">
    <source>
        <dbReference type="ARBA" id="ARBA00023136"/>
    </source>
</evidence>
<reference evidence="11" key="1">
    <citation type="journal article" date="2014" name="Insect Biochem. Mol. Biol.">
        <title>An insight into the sialome of the frog biting fly, Corethrella appendiculata.</title>
        <authorList>
            <person name="Ribeiro J.M.C."/>
            <person name="Chagas A.C."/>
            <person name="Pham V.M."/>
            <person name="Lounibos L.P."/>
            <person name="Calvo E."/>
        </authorList>
    </citation>
    <scope>NUCLEOTIDE SEQUENCE</scope>
    <source>
        <tissue evidence="11">Salivary glands</tissue>
    </source>
</reference>
<name>U5ETU5_9DIPT</name>
<feature type="transmembrane region" description="Helical" evidence="9">
    <location>
        <begin position="514"/>
        <end position="532"/>
    </location>
</feature>
<evidence type="ECO:0000256" key="9">
    <source>
        <dbReference type="SAM" id="Phobius"/>
    </source>
</evidence>